<feature type="compositionally biased region" description="Polar residues" evidence="3">
    <location>
        <begin position="796"/>
        <end position="810"/>
    </location>
</feature>
<gene>
    <name evidence="6" type="ORF">IWQ62_002929</name>
</gene>
<sequence>MNAPSGTSVSLSLVHFNDVYHINASNTSKEPVGGAARFVTLVNQLRLQPTHQNSEPNPINSSALVVFSGDAFNPSTESSFTRGKHMVPVLNALNLDAACYGNHDFDFGVTVLESLARACNFPWLLSNVVDCETGQPVARAQRWHLVEHQGLKIGFIGIVEREWLETLPSLPATFQYRDFVECARELSEYLRSPAIGVDLVVALTHMRLPNDIKLARECADQVDLVLGGHDHMYAVGTGAELFGWTGTEWTSYSQNPVIDTTEPGLNSPIFAGAQGELPSAANYTPNALQGLRIVKSGTDFRELSEIQLRVDWLHGDDSPRRRISQIRVYRHAVTSDILPDPATEEVVQRVSQGVSKHIDKVIGYTLTPWDARSTKVRIEESAIGNLLADLMRNAYPCVDVALACGGAIRSDTVYGPGDITMRTVMDLFPFEDPVVVVRLSGTQLWEALENGFSKFPAQEGRFPQVSGLCVRFDPRKPPGERVVDVQILTNAKRQHQVTEGKENRNVTAYDPPVYLPLDREAYYNVATRKYMATGRDGYTVLTKGEEVVDDENGVLIATLFRRYFLGLKYTRAFQFKQRYLPRLRDTRRVRNKLDGDRSGMAAGDTQPSTFTLAKVTVDATAPIPSTDYDSLVDDSGLSSNANSLHSSPRLAGADLSLLPPSTLERVQMPDISGQRVASAVEEFSRNIHNRLTKLAQIERQADSSGNQVEPRLSTNAETNDQDSHRRKPSVDIDTESVHSALVNSCVEHTFSPTRILKYACSHPHCMDESVTQSDDMLTGIRQTRESFARVTHPLQRGSQESANKSNVTTTRAEDLSPAKQRWRKLQVDILVRKVLGKPQSEVVKSWCTVAPSVEGRIINLARD</sequence>
<dbReference type="Pfam" id="PF00149">
    <property type="entry name" value="Metallophos"/>
    <property type="match status" value="1"/>
</dbReference>
<comment type="similarity">
    <text evidence="1">Belongs to the 5'-nucleotidase family.</text>
</comment>
<proteinExistence type="inferred from homology"/>
<keyword evidence="2" id="KW-0732">Signal</keyword>
<dbReference type="InterPro" id="IPR041821">
    <property type="entry name" value="CG11883_N"/>
</dbReference>
<evidence type="ECO:0000313" key="7">
    <source>
        <dbReference type="Proteomes" id="UP001150925"/>
    </source>
</evidence>
<dbReference type="InterPro" id="IPR006179">
    <property type="entry name" value="5_nucleotidase/apyrase"/>
</dbReference>
<feature type="domain" description="5'-Nucleotidase C-terminal" evidence="5">
    <location>
        <begin position="362"/>
        <end position="542"/>
    </location>
</feature>
<dbReference type="PANTHER" id="PTHR11575">
    <property type="entry name" value="5'-NUCLEOTIDASE-RELATED"/>
    <property type="match status" value="1"/>
</dbReference>
<comment type="caution">
    <text evidence="6">The sequence shown here is derived from an EMBL/GenBank/DDBJ whole genome shotgun (WGS) entry which is preliminary data.</text>
</comment>
<dbReference type="GO" id="GO:0009166">
    <property type="term" value="P:nucleotide catabolic process"/>
    <property type="evidence" value="ECO:0007669"/>
    <property type="project" value="InterPro"/>
</dbReference>
<dbReference type="SUPFAM" id="SSF56300">
    <property type="entry name" value="Metallo-dependent phosphatases"/>
    <property type="match status" value="1"/>
</dbReference>
<dbReference type="InterPro" id="IPR029052">
    <property type="entry name" value="Metallo-depent_PP-like"/>
</dbReference>
<reference evidence="6" key="1">
    <citation type="submission" date="2022-07" db="EMBL/GenBank/DDBJ databases">
        <title>Phylogenomic reconstructions and comparative analyses of Kickxellomycotina fungi.</title>
        <authorList>
            <person name="Reynolds N.K."/>
            <person name="Stajich J.E."/>
            <person name="Barry K."/>
            <person name="Grigoriev I.V."/>
            <person name="Crous P."/>
            <person name="Smith M.E."/>
        </authorList>
    </citation>
    <scope>NUCLEOTIDE SEQUENCE</scope>
    <source>
        <strain evidence="6">RSA 1196</strain>
    </source>
</reference>
<dbReference type="PRINTS" id="PR01607">
    <property type="entry name" value="APYRASEFAMLY"/>
</dbReference>
<evidence type="ECO:0000259" key="5">
    <source>
        <dbReference type="Pfam" id="PF02872"/>
    </source>
</evidence>
<evidence type="ECO:0000256" key="2">
    <source>
        <dbReference type="ARBA" id="ARBA00022729"/>
    </source>
</evidence>
<name>A0A9W8E705_9FUNG</name>
<dbReference type="Gene3D" id="3.90.780.10">
    <property type="entry name" value="5'-Nucleotidase, C-terminal domain"/>
    <property type="match status" value="1"/>
</dbReference>
<organism evidence="6 7">
    <name type="scientific">Dispira parvispora</name>
    <dbReference type="NCBI Taxonomy" id="1520584"/>
    <lineage>
        <taxon>Eukaryota</taxon>
        <taxon>Fungi</taxon>
        <taxon>Fungi incertae sedis</taxon>
        <taxon>Zoopagomycota</taxon>
        <taxon>Kickxellomycotina</taxon>
        <taxon>Dimargaritomycetes</taxon>
        <taxon>Dimargaritales</taxon>
        <taxon>Dimargaritaceae</taxon>
        <taxon>Dispira</taxon>
    </lineage>
</organism>
<dbReference type="Gene3D" id="3.60.21.10">
    <property type="match status" value="1"/>
</dbReference>
<evidence type="ECO:0000256" key="3">
    <source>
        <dbReference type="SAM" id="MobiDB-lite"/>
    </source>
</evidence>
<feature type="region of interest" description="Disordered" evidence="3">
    <location>
        <begin position="697"/>
        <end position="732"/>
    </location>
</feature>
<dbReference type="Pfam" id="PF02872">
    <property type="entry name" value="5_nucleotid_C"/>
    <property type="match status" value="1"/>
</dbReference>
<feature type="compositionally biased region" description="Polar residues" evidence="3">
    <location>
        <begin position="702"/>
        <end position="718"/>
    </location>
</feature>
<dbReference type="Proteomes" id="UP001150925">
    <property type="component" value="Unassembled WGS sequence"/>
</dbReference>
<dbReference type="InterPro" id="IPR008334">
    <property type="entry name" value="5'-Nucleotdase_C"/>
</dbReference>
<dbReference type="InterPro" id="IPR004843">
    <property type="entry name" value="Calcineurin-like_PHP"/>
</dbReference>
<dbReference type="InterPro" id="IPR036907">
    <property type="entry name" value="5'-Nucleotdase_C_sf"/>
</dbReference>
<dbReference type="OrthoDB" id="10252235at2759"/>
<evidence type="ECO:0000259" key="4">
    <source>
        <dbReference type="Pfam" id="PF00149"/>
    </source>
</evidence>
<evidence type="ECO:0000256" key="1">
    <source>
        <dbReference type="ARBA" id="ARBA00006654"/>
    </source>
</evidence>
<dbReference type="EMBL" id="JANBPY010000699">
    <property type="protein sequence ID" value="KAJ1964450.1"/>
    <property type="molecule type" value="Genomic_DNA"/>
</dbReference>
<dbReference type="PANTHER" id="PTHR11575:SF48">
    <property type="entry name" value="5'-NUCLEOTIDASE"/>
    <property type="match status" value="1"/>
</dbReference>
<evidence type="ECO:0008006" key="8">
    <source>
        <dbReference type="Google" id="ProtNLM"/>
    </source>
</evidence>
<accession>A0A9W8E705</accession>
<feature type="region of interest" description="Disordered" evidence="3">
    <location>
        <begin position="796"/>
        <end position="815"/>
    </location>
</feature>
<evidence type="ECO:0000313" key="6">
    <source>
        <dbReference type="EMBL" id="KAJ1964450.1"/>
    </source>
</evidence>
<dbReference type="AlphaFoldDB" id="A0A9W8E705"/>
<dbReference type="CDD" id="cd07406">
    <property type="entry name" value="MPP_CG11883_N"/>
    <property type="match status" value="1"/>
</dbReference>
<dbReference type="GO" id="GO:0016787">
    <property type="term" value="F:hydrolase activity"/>
    <property type="evidence" value="ECO:0007669"/>
    <property type="project" value="InterPro"/>
</dbReference>
<feature type="domain" description="Calcineurin-like phosphoesterase" evidence="4">
    <location>
        <begin position="13"/>
        <end position="233"/>
    </location>
</feature>
<dbReference type="SUPFAM" id="SSF55816">
    <property type="entry name" value="5'-nucleotidase (syn. UDP-sugar hydrolase), C-terminal domain"/>
    <property type="match status" value="1"/>
</dbReference>
<protein>
    <recommendedName>
        <fullName evidence="8">5'-nucleotidase</fullName>
    </recommendedName>
</protein>
<keyword evidence="7" id="KW-1185">Reference proteome</keyword>